<keyword evidence="8 11" id="KW-0012">Acyltransferase</keyword>
<dbReference type="GO" id="GO:0005783">
    <property type="term" value="C:endoplasmic reticulum"/>
    <property type="evidence" value="ECO:0007669"/>
    <property type="project" value="TreeGrafter"/>
</dbReference>
<keyword evidence="5 11" id="KW-0472">Membrane</keyword>
<proteinExistence type="inferred from homology"/>
<dbReference type="HOGENOM" id="CLU_042181_2_0_1"/>
<comment type="catalytic activity">
    <reaction evidence="10 11">
        <text>L-cysteinyl-[protein] + hexadecanoyl-CoA = S-hexadecanoyl-L-cysteinyl-[protein] + CoA</text>
        <dbReference type="Rhea" id="RHEA:36683"/>
        <dbReference type="Rhea" id="RHEA-COMP:10131"/>
        <dbReference type="Rhea" id="RHEA-COMP:11032"/>
        <dbReference type="ChEBI" id="CHEBI:29950"/>
        <dbReference type="ChEBI" id="CHEBI:57287"/>
        <dbReference type="ChEBI" id="CHEBI:57379"/>
        <dbReference type="ChEBI" id="CHEBI:74151"/>
        <dbReference type="EC" id="2.3.1.225"/>
    </reaction>
</comment>
<dbReference type="Proteomes" id="UP000005222">
    <property type="component" value="Chromosome N"/>
</dbReference>
<evidence type="ECO:0000256" key="9">
    <source>
        <dbReference type="ARBA" id="ARBA00038298"/>
    </source>
</evidence>
<dbReference type="STRING" id="559304.G8XZU2"/>
<sequence length="370" mass="42786">MSNSLLLVFIIAFVAISVVSLFKNIPGSYLQKWEFLKLRTLKVNRFVIEKIGTSSKIDHAIKGSRKLIPIGYVSVISLCLYLFFKHVFSLLPLGIKHSFFHQGLISVSIASIYFITIVVVLLNPGVIKKHNVSRVNSHFKNNNLTFFSNKFCSTCNMIKPARSKHCSVCDHCVMLFDHHCLWLDKCIGYYNYKWFLAYLFSNIEFLSYGAYLCYQAIVNQRPNGRTWSWSIIIDSTLDKTARTLFLLAVIYSVITIVFTSFHIRYLYLGVTTNECEKWSDIEYLVDRGLLYQVLDDSAEEKFVEKCISRNTEDNSYETVFISLKDERILFDQSTKLPLRKIVSVADELDNIYDKGFINNAKERFFPIDLG</sequence>
<dbReference type="GO" id="GO:0005794">
    <property type="term" value="C:Golgi apparatus"/>
    <property type="evidence" value="ECO:0007669"/>
    <property type="project" value="TreeGrafter"/>
</dbReference>
<dbReference type="PROSITE" id="PS50216">
    <property type="entry name" value="DHHC"/>
    <property type="match status" value="1"/>
</dbReference>
<dbReference type="InterPro" id="IPR039859">
    <property type="entry name" value="PFA4/ZDH16/20/ERF2-like"/>
</dbReference>
<evidence type="ECO:0000256" key="10">
    <source>
        <dbReference type="ARBA" id="ARBA00048048"/>
    </source>
</evidence>
<keyword evidence="7" id="KW-0449">Lipoprotein</keyword>
<evidence type="ECO:0000256" key="5">
    <source>
        <dbReference type="ARBA" id="ARBA00023136"/>
    </source>
</evidence>
<dbReference type="PANTHER" id="PTHR22883:SF23">
    <property type="entry name" value="PALMITOYLTRANSFERASE ZDHHC6"/>
    <property type="match status" value="1"/>
</dbReference>
<reference evidence="13 14" key="1">
    <citation type="journal article" date="2012" name="G3 (Bethesda)">
        <title>Pichia sorbitophila, an interspecies yeast hybrid reveals early steps of genome resolution following polyploidization.</title>
        <authorList>
            <person name="Leh Louis V."/>
            <person name="Despons L."/>
            <person name="Friedrich A."/>
            <person name="Martin T."/>
            <person name="Durrens P."/>
            <person name="Casaregola S."/>
            <person name="Neuveglise C."/>
            <person name="Fairhead C."/>
            <person name="Marck C."/>
            <person name="Cruz J.A."/>
            <person name="Straub M.L."/>
            <person name="Kugler V."/>
            <person name="Sacerdot C."/>
            <person name="Uzunov Z."/>
            <person name="Thierry A."/>
            <person name="Weiss S."/>
            <person name="Bleykasten C."/>
            <person name="De Montigny J."/>
            <person name="Jacques N."/>
            <person name="Jung P."/>
            <person name="Lemaire M."/>
            <person name="Mallet S."/>
            <person name="Morel G."/>
            <person name="Richard G.F."/>
            <person name="Sarkar A."/>
            <person name="Savel G."/>
            <person name="Schacherer J."/>
            <person name="Seret M.L."/>
            <person name="Talla E."/>
            <person name="Samson G."/>
            <person name="Jubin C."/>
            <person name="Poulain J."/>
            <person name="Vacherie B."/>
            <person name="Barbe V."/>
            <person name="Pelletier E."/>
            <person name="Sherman D.J."/>
            <person name="Westhof E."/>
            <person name="Weissenbach J."/>
            <person name="Baret P.V."/>
            <person name="Wincker P."/>
            <person name="Gaillardin C."/>
            <person name="Dujon B."/>
            <person name="Souciet J.L."/>
        </authorList>
    </citation>
    <scope>NUCLEOTIDE SEQUENCE [LARGE SCALE GENOMIC DNA]</scope>
    <source>
        <strain evidence="14">ATCC MYA-4447 / BCRC 22081 / CBS 7064 / NBRC 10061 / NRRL Y-12695</strain>
    </source>
</reference>
<keyword evidence="14" id="KW-1185">Reference proteome</keyword>
<organism evidence="13 14">
    <name type="scientific">Pichia sorbitophila (strain ATCC MYA-4447 / BCRC 22081 / CBS 7064 / NBRC 10061 / NRRL Y-12695)</name>
    <name type="common">Hybrid yeast</name>
    <dbReference type="NCBI Taxonomy" id="559304"/>
    <lineage>
        <taxon>Eukaryota</taxon>
        <taxon>Fungi</taxon>
        <taxon>Dikarya</taxon>
        <taxon>Ascomycota</taxon>
        <taxon>Saccharomycotina</taxon>
        <taxon>Pichiomycetes</taxon>
        <taxon>Debaryomycetaceae</taxon>
        <taxon>Millerozyma</taxon>
    </lineage>
</organism>
<comment type="domain">
    <text evidence="11">The DHHC domain is required for palmitoyltransferase activity.</text>
</comment>
<dbReference type="OrthoDB" id="9909019at2759"/>
<evidence type="ECO:0000256" key="3">
    <source>
        <dbReference type="ARBA" id="ARBA00022692"/>
    </source>
</evidence>
<dbReference type="OMA" id="HIYLIWA"/>
<evidence type="ECO:0000313" key="13">
    <source>
        <dbReference type="EMBL" id="CCE87201.1"/>
    </source>
</evidence>
<evidence type="ECO:0000256" key="1">
    <source>
        <dbReference type="ARBA" id="ARBA00004141"/>
    </source>
</evidence>
<dbReference type="GO" id="GO:0016020">
    <property type="term" value="C:membrane"/>
    <property type="evidence" value="ECO:0007669"/>
    <property type="project" value="UniProtKB-SubCell"/>
</dbReference>
<name>G8XZU2_PICSO</name>
<gene>
    <name evidence="13" type="primary">Piso0_005744</name>
    <name evidence="13" type="ORF">GNLVRS01_PISO0N21639g</name>
</gene>
<protein>
    <recommendedName>
        <fullName evidence="11">Palmitoyltransferase</fullName>
        <ecNumber evidence="11">2.3.1.225</ecNumber>
    </recommendedName>
</protein>
<evidence type="ECO:0000256" key="6">
    <source>
        <dbReference type="ARBA" id="ARBA00023139"/>
    </source>
</evidence>
<dbReference type="EMBL" id="FO082046">
    <property type="protein sequence ID" value="CCE87201.1"/>
    <property type="molecule type" value="Genomic_DNA"/>
</dbReference>
<accession>G8XZU2</accession>
<evidence type="ECO:0000256" key="8">
    <source>
        <dbReference type="ARBA" id="ARBA00023315"/>
    </source>
</evidence>
<evidence type="ECO:0000313" key="14">
    <source>
        <dbReference type="Proteomes" id="UP000005222"/>
    </source>
</evidence>
<keyword evidence="6" id="KW-0564">Palmitate</keyword>
<dbReference type="FunCoup" id="G8XZU2">
    <property type="interactions" value="57"/>
</dbReference>
<dbReference type="GO" id="GO:0019706">
    <property type="term" value="F:protein-cysteine S-palmitoyltransferase activity"/>
    <property type="evidence" value="ECO:0007669"/>
    <property type="project" value="UniProtKB-EC"/>
</dbReference>
<keyword evidence="4 11" id="KW-1133">Transmembrane helix</keyword>
<keyword evidence="3 11" id="KW-0812">Transmembrane</keyword>
<dbReference type="InParanoid" id="G8XZU2"/>
<evidence type="ECO:0000259" key="12">
    <source>
        <dbReference type="Pfam" id="PF01529"/>
    </source>
</evidence>
<dbReference type="EC" id="2.3.1.225" evidence="11"/>
<evidence type="ECO:0000256" key="7">
    <source>
        <dbReference type="ARBA" id="ARBA00023288"/>
    </source>
</evidence>
<dbReference type="AlphaFoldDB" id="G8XZU2"/>
<comment type="subcellular location">
    <subcellularLocation>
        <location evidence="1">Membrane</location>
        <topology evidence="1">Multi-pass membrane protein</topology>
    </subcellularLocation>
</comment>
<dbReference type="Pfam" id="PF01529">
    <property type="entry name" value="DHHC"/>
    <property type="match status" value="1"/>
</dbReference>
<feature type="transmembrane region" description="Helical" evidence="11">
    <location>
        <begin position="67"/>
        <end position="84"/>
    </location>
</feature>
<keyword evidence="2 11" id="KW-0808">Transferase</keyword>
<feature type="transmembrane region" description="Helical" evidence="11">
    <location>
        <begin position="244"/>
        <end position="267"/>
    </location>
</feature>
<feature type="domain" description="Palmitoyltransferase DHHC" evidence="12">
    <location>
        <begin position="147"/>
        <end position="278"/>
    </location>
</feature>
<dbReference type="InterPro" id="IPR001594">
    <property type="entry name" value="Palmitoyltrfase_DHHC"/>
</dbReference>
<evidence type="ECO:0000256" key="2">
    <source>
        <dbReference type="ARBA" id="ARBA00022679"/>
    </source>
</evidence>
<evidence type="ECO:0000256" key="4">
    <source>
        <dbReference type="ARBA" id="ARBA00022989"/>
    </source>
</evidence>
<evidence type="ECO:0000256" key="11">
    <source>
        <dbReference type="RuleBase" id="RU079119"/>
    </source>
</evidence>
<dbReference type="GO" id="GO:0006612">
    <property type="term" value="P:protein targeting to membrane"/>
    <property type="evidence" value="ECO:0007669"/>
    <property type="project" value="TreeGrafter"/>
</dbReference>
<feature type="transmembrane region" description="Helical" evidence="11">
    <location>
        <begin position="104"/>
        <end position="127"/>
    </location>
</feature>
<dbReference type="PANTHER" id="PTHR22883">
    <property type="entry name" value="ZINC FINGER DHHC DOMAIN CONTAINING PROTEIN"/>
    <property type="match status" value="1"/>
</dbReference>
<comment type="similarity">
    <text evidence="9">Belongs to the DHHC palmitoyltransferase family. PFA5 subfamily.</text>
</comment>
<feature type="transmembrane region" description="Helical" evidence="11">
    <location>
        <begin position="6"/>
        <end position="22"/>
    </location>
</feature>
<dbReference type="eggNOG" id="KOG1312">
    <property type="taxonomic scope" value="Eukaryota"/>
</dbReference>